<evidence type="ECO:0000256" key="1">
    <source>
        <dbReference type="SAM" id="SignalP"/>
    </source>
</evidence>
<organism evidence="2">
    <name type="scientific">Alexandrium monilatum</name>
    <dbReference type="NCBI Taxonomy" id="311494"/>
    <lineage>
        <taxon>Eukaryota</taxon>
        <taxon>Sar</taxon>
        <taxon>Alveolata</taxon>
        <taxon>Dinophyceae</taxon>
        <taxon>Gonyaulacales</taxon>
        <taxon>Pyrocystaceae</taxon>
        <taxon>Alexandrium</taxon>
    </lineage>
</organism>
<gene>
    <name evidence="2" type="ORF">AMON00008_LOCUS58121</name>
</gene>
<reference evidence="2" key="1">
    <citation type="submission" date="2021-01" db="EMBL/GenBank/DDBJ databases">
        <authorList>
            <person name="Corre E."/>
            <person name="Pelletier E."/>
            <person name="Niang G."/>
            <person name="Scheremetjew M."/>
            <person name="Finn R."/>
            <person name="Kale V."/>
            <person name="Holt S."/>
            <person name="Cochrane G."/>
            <person name="Meng A."/>
            <person name="Brown T."/>
            <person name="Cohen L."/>
        </authorList>
    </citation>
    <scope>NUCLEOTIDE SEQUENCE</scope>
    <source>
        <strain evidence="2">CCMP3105</strain>
    </source>
</reference>
<sequence length="324" mass="33909">MRGARAARLFAALAAAAVEGTVYTKLEAGAKCTDYLTQNVQSKDECFNAAAPAAGLGDLQKLEIDGIGFNGCARNTVANVVIYSVSPAVTPETSMTLPTLEYICDGVPQTTTVGLTTFTTTPTPEPFTRTAGGETCGGIGVPDVLSKEKCFGDALLATGLAGIRTMELDNIGFTGCVHNDAARMVLFGESDGVSGDANLRLPNFRYLCDGLPTTQTSTLTLTVSTTTSTTLAYTKLRGGQRCWDHQLPDVASRELCFGRAAAAVGLGDKPTLWVDGNGFTGCLYNSVAGTVLWGVSDGVTPQTTLALPMWEYLCAGLVTMPIFP</sequence>
<feature type="chain" id="PRO_5030633826" evidence="1">
    <location>
        <begin position="21"/>
        <end position="324"/>
    </location>
</feature>
<name>A0A7S4VPW8_9DINO</name>
<protein>
    <submittedName>
        <fullName evidence="2">Uncharacterized protein</fullName>
    </submittedName>
</protein>
<evidence type="ECO:0000313" key="2">
    <source>
        <dbReference type="EMBL" id="CAE4658404.1"/>
    </source>
</evidence>
<feature type="signal peptide" evidence="1">
    <location>
        <begin position="1"/>
        <end position="20"/>
    </location>
</feature>
<dbReference type="EMBL" id="HBNR01081298">
    <property type="protein sequence ID" value="CAE4658404.1"/>
    <property type="molecule type" value="Transcribed_RNA"/>
</dbReference>
<dbReference type="AlphaFoldDB" id="A0A7S4VPW8"/>
<keyword evidence="1" id="KW-0732">Signal</keyword>
<accession>A0A7S4VPW8</accession>
<proteinExistence type="predicted"/>